<organism evidence="3">
    <name type="scientific">Rhizobium sp. ZPR3</name>
    <dbReference type="NCBI Taxonomy" id="3158967"/>
    <lineage>
        <taxon>Bacteria</taxon>
        <taxon>Pseudomonadati</taxon>
        <taxon>Pseudomonadota</taxon>
        <taxon>Alphaproteobacteria</taxon>
        <taxon>Hyphomicrobiales</taxon>
        <taxon>Rhizobiaceae</taxon>
        <taxon>Rhizobium/Agrobacterium group</taxon>
        <taxon>Rhizobium</taxon>
    </lineage>
</organism>
<dbReference type="RefSeq" id="WP_349958326.1">
    <property type="nucleotide sequence ID" value="NZ_CP157960.1"/>
</dbReference>
<reference evidence="3" key="1">
    <citation type="submission" date="2024-06" db="EMBL/GenBank/DDBJ databases">
        <authorList>
            <person name="Li T."/>
            <person name="Gao R."/>
        </authorList>
    </citation>
    <scope>NUCLEOTIDE SEQUENCE</scope>
    <source>
        <strain evidence="3">ZPR3</strain>
    </source>
</reference>
<evidence type="ECO:0000313" key="3">
    <source>
        <dbReference type="EMBL" id="XBT94299.1"/>
    </source>
</evidence>
<dbReference type="CDD" id="cd18720">
    <property type="entry name" value="PIN_YqxD-like"/>
    <property type="match status" value="1"/>
</dbReference>
<dbReference type="InterPro" id="IPR003791">
    <property type="entry name" value="UPF0178"/>
</dbReference>
<accession>A0AAU7RVQ0</accession>
<dbReference type="AlphaFoldDB" id="A0AAU7RVQ0"/>
<name>A0AAU7RVQ0_9HYPH</name>
<sequence>MIYVDADACPVKPEILKVAERHGIEVTFVANSGLRPSRDPMVHNIIVSNAFDAADNWIAEHAGAGDIVVTADVPLAGRCVATGALVTGPTGRIFDKTNIGMATAMRDLGAHLRETGESKGYNAAFSPRDRSAFLETFDRLCRRAKAHQSSPGDQP</sequence>
<evidence type="ECO:0000256" key="1">
    <source>
        <dbReference type="ARBA" id="ARBA00008522"/>
    </source>
</evidence>
<dbReference type="PANTHER" id="PTHR35146:SF1">
    <property type="entry name" value="UPF0178 PROTEIN YAII"/>
    <property type="match status" value="1"/>
</dbReference>
<comment type="similarity">
    <text evidence="1 2">Belongs to the UPF0178 family.</text>
</comment>
<proteinExistence type="inferred from homology"/>
<dbReference type="NCBIfam" id="NF001095">
    <property type="entry name" value="PRK00124.1"/>
    <property type="match status" value="1"/>
</dbReference>
<protein>
    <recommendedName>
        <fullName evidence="2">UPF0178 protein ABM479_07575</fullName>
    </recommendedName>
</protein>
<dbReference type="PANTHER" id="PTHR35146">
    <property type="entry name" value="UPF0178 PROTEIN YAII"/>
    <property type="match status" value="1"/>
</dbReference>
<gene>
    <name evidence="3" type="ORF">ABM479_07575</name>
</gene>
<dbReference type="HAMAP" id="MF_00489">
    <property type="entry name" value="UPF0178"/>
    <property type="match status" value="1"/>
</dbReference>
<evidence type="ECO:0000256" key="2">
    <source>
        <dbReference type="HAMAP-Rule" id="MF_00489"/>
    </source>
</evidence>
<dbReference type="EMBL" id="CP157960">
    <property type="protein sequence ID" value="XBT94299.1"/>
    <property type="molecule type" value="Genomic_DNA"/>
</dbReference>
<dbReference type="Pfam" id="PF02639">
    <property type="entry name" value="DUF188"/>
    <property type="match status" value="1"/>
</dbReference>